<evidence type="ECO:0000256" key="9">
    <source>
        <dbReference type="ARBA" id="ARBA00023679"/>
    </source>
</evidence>
<keyword evidence="8" id="KW-0520">NAD</keyword>
<dbReference type="PANTHER" id="PTHR42904:SF6">
    <property type="entry name" value="NAD-CAPPED RNA HYDROLASE NUDT12"/>
    <property type="match status" value="1"/>
</dbReference>
<evidence type="ECO:0000256" key="1">
    <source>
        <dbReference type="ARBA" id="ARBA00001946"/>
    </source>
</evidence>
<dbReference type="EC" id="3.6.1.22" evidence="4"/>
<comment type="cofactor">
    <cofactor evidence="1">
        <name>Mg(2+)</name>
        <dbReference type="ChEBI" id="CHEBI:18420"/>
    </cofactor>
</comment>
<dbReference type="InterPro" id="IPR015375">
    <property type="entry name" value="NADH_PPase-like_N"/>
</dbReference>
<dbReference type="InterPro" id="IPR015376">
    <property type="entry name" value="Znr_NADH_PPase"/>
</dbReference>
<evidence type="ECO:0000256" key="6">
    <source>
        <dbReference type="ARBA" id="ARBA00022801"/>
    </source>
</evidence>
<dbReference type="GO" id="GO:0016787">
    <property type="term" value="F:hydrolase activity"/>
    <property type="evidence" value="ECO:0007669"/>
    <property type="project" value="UniProtKB-KW"/>
</dbReference>
<dbReference type="CDD" id="cd03429">
    <property type="entry name" value="NUDIX_NADH_pyrophosphatase_Nudt13"/>
    <property type="match status" value="1"/>
</dbReference>
<dbReference type="EMBL" id="JBHSSW010000012">
    <property type="protein sequence ID" value="MFC6198686.1"/>
    <property type="molecule type" value="Genomic_DNA"/>
</dbReference>
<feature type="domain" description="Nudix hydrolase" evidence="11">
    <location>
        <begin position="180"/>
        <end position="306"/>
    </location>
</feature>
<sequence>MLTSNDIPLAAKPLDRAAHHRTDEAWLEEAFARPDVLVFLMRDGQPLMEGEGGPSLSAGARLDTKPRNLVWLGANASTFMKDSIRLFMGKDKNGTPIFAVGLPDDFTLRGTLLEGAGSFEDMRAAAASLSLLEANLVSTARSITEWHRSHAFCSKCGAPSEPTEAGWKRVCPSCGTEHFPRTDPVAIMLPILGDECLLGRSAGWPPGFWSCLAGFVEPGETIEQAACREVFEEAGVVCLPEKAEYLFCQPWPFPSSLMMGIHLTAESRDITIDPNEIEEARWFSKAELQAIMSGDHPEVYAPPEMAVAHYVMKAWADS</sequence>
<comment type="cofactor">
    <cofactor evidence="2">
        <name>Zn(2+)</name>
        <dbReference type="ChEBI" id="CHEBI:29105"/>
    </cofactor>
</comment>
<evidence type="ECO:0000256" key="4">
    <source>
        <dbReference type="ARBA" id="ARBA00012381"/>
    </source>
</evidence>
<dbReference type="PROSITE" id="PS51462">
    <property type="entry name" value="NUDIX"/>
    <property type="match status" value="1"/>
</dbReference>
<evidence type="ECO:0000313" key="13">
    <source>
        <dbReference type="Proteomes" id="UP001596303"/>
    </source>
</evidence>
<evidence type="ECO:0000256" key="2">
    <source>
        <dbReference type="ARBA" id="ARBA00001947"/>
    </source>
</evidence>
<keyword evidence="6 10" id="KW-0378">Hydrolase</keyword>
<dbReference type="RefSeq" id="WP_377379105.1">
    <property type="nucleotide sequence ID" value="NZ_JBHSSW010000012.1"/>
</dbReference>
<dbReference type="Proteomes" id="UP001596303">
    <property type="component" value="Unassembled WGS sequence"/>
</dbReference>
<evidence type="ECO:0000256" key="7">
    <source>
        <dbReference type="ARBA" id="ARBA00022842"/>
    </source>
</evidence>
<reference evidence="13" key="1">
    <citation type="journal article" date="2019" name="Int. J. Syst. Evol. Microbiol.">
        <title>The Global Catalogue of Microorganisms (GCM) 10K type strain sequencing project: providing services to taxonomists for standard genome sequencing and annotation.</title>
        <authorList>
            <consortium name="The Broad Institute Genomics Platform"/>
            <consortium name="The Broad Institute Genome Sequencing Center for Infectious Disease"/>
            <person name="Wu L."/>
            <person name="Ma J."/>
        </authorList>
    </citation>
    <scope>NUCLEOTIDE SEQUENCE [LARGE SCALE GENOMIC DNA]</scope>
    <source>
        <strain evidence="13">CGMCC-1.15741</strain>
    </source>
</reference>
<dbReference type="PRINTS" id="PR00502">
    <property type="entry name" value="NUDIXFAMILY"/>
</dbReference>
<dbReference type="InterPro" id="IPR050241">
    <property type="entry name" value="NAD-cap_RNA_hydrolase_NudC"/>
</dbReference>
<dbReference type="Pfam" id="PF09296">
    <property type="entry name" value="NUDIX-like"/>
    <property type="match status" value="1"/>
</dbReference>
<accession>A0ABW1SAV3</accession>
<dbReference type="PANTHER" id="PTHR42904">
    <property type="entry name" value="NUDIX HYDROLASE, NUDC SUBFAMILY"/>
    <property type="match status" value="1"/>
</dbReference>
<keyword evidence="7" id="KW-0460">Magnesium</keyword>
<dbReference type="InterPro" id="IPR020476">
    <property type="entry name" value="Nudix_hydrolase"/>
</dbReference>
<protein>
    <recommendedName>
        <fullName evidence="4">NAD(+) diphosphatase</fullName>
        <ecNumber evidence="4">3.6.1.22</ecNumber>
    </recommendedName>
</protein>
<gene>
    <name evidence="12" type="primary">nudC</name>
    <name evidence="12" type="ORF">ACFQDM_11375</name>
</gene>
<comment type="catalytic activity">
    <reaction evidence="9">
        <text>a 5'-end NAD(+)-phospho-ribonucleoside in mRNA + H2O = a 5'-end phospho-adenosine-phospho-ribonucleoside in mRNA + beta-nicotinamide D-ribonucleotide + 2 H(+)</text>
        <dbReference type="Rhea" id="RHEA:60876"/>
        <dbReference type="Rhea" id="RHEA-COMP:15698"/>
        <dbReference type="Rhea" id="RHEA-COMP:15719"/>
        <dbReference type="ChEBI" id="CHEBI:14649"/>
        <dbReference type="ChEBI" id="CHEBI:15377"/>
        <dbReference type="ChEBI" id="CHEBI:15378"/>
        <dbReference type="ChEBI" id="CHEBI:144029"/>
        <dbReference type="ChEBI" id="CHEBI:144051"/>
    </reaction>
    <physiologicalReaction direction="left-to-right" evidence="9">
        <dbReference type="Rhea" id="RHEA:60877"/>
    </physiologicalReaction>
</comment>
<dbReference type="Gene3D" id="3.90.79.20">
    <property type="match status" value="1"/>
</dbReference>
<dbReference type="Pfam" id="PF00293">
    <property type="entry name" value="NUDIX"/>
    <property type="match status" value="1"/>
</dbReference>
<evidence type="ECO:0000313" key="12">
    <source>
        <dbReference type="EMBL" id="MFC6198686.1"/>
    </source>
</evidence>
<dbReference type="SUPFAM" id="SSF55811">
    <property type="entry name" value="Nudix"/>
    <property type="match status" value="1"/>
</dbReference>
<dbReference type="NCBIfam" id="NF001299">
    <property type="entry name" value="PRK00241.1"/>
    <property type="match status" value="1"/>
</dbReference>
<evidence type="ECO:0000259" key="11">
    <source>
        <dbReference type="PROSITE" id="PS51462"/>
    </source>
</evidence>
<organism evidence="12 13">
    <name type="scientific">Ponticaulis profundi</name>
    <dbReference type="NCBI Taxonomy" id="2665222"/>
    <lineage>
        <taxon>Bacteria</taxon>
        <taxon>Pseudomonadati</taxon>
        <taxon>Pseudomonadota</taxon>
        <taxon>Alphaproteobacteria</taxon>
        <taxon>Hyphomonadales</taxon>
        <taxon>Hyphomonadaceae</taxon>
        <taxon>Ponticaulis</taxon>
    </lineage>
</organism>
<dbReference type="InterPro" id="IPR000086">
    <property type="entry name" value="NUDIX_hydrolase_dom"/>
</dbReference>
<dbReference type="InterPro" id="IPR015797">
    <property type="entry name" value="NUDIX_hydrolase-like_dom_sf"/>
</dbReference>
<name>A0ABW1SAV3_9PROT</name>
<proteinExistence type="inferred from homology"/>
<dbReference type="PROSITE" id="PS00893">
    <property type="entry name" value="NUDIX_BOX"/>
    <property type="match status" value="1"/>
</dbReference>
<keyword evidence="5" id="KW-0479">Metal-binding</keyword>
<dbReference type="Pfam" id="PF09297">
    <property type="entry name" value="Zn_ribbon_NUD"/>
    <property type="match status" value="1"/>
</dbReference>
<evidence type="ECO:0000256" key="5">
    <source>
        <dbReference type="ARBA" id="ARBA00022723"/>
    </source>
</evidence>
<dbReference type="InterPro" id="IPR049734">
    <property type="entry name" value="NudC-like_C"/>
</dbReference>
<comment type="caution">
    <text evidence="12">The sequence shown here is derived from an EMBL/GenBank/DDBJ whole genome shotgun (WGS) entry which is preliminary data.</text>
</comment>
<evidence type="ECO:0000256" key="10">
    <source>
        <dbReference type="RuleBase" id="RU003476"/>
    </source>
</evidence>
<comment type="similarity">
    <text evidence="3">Belongs to the Nudix hydrolase family. NudC subfamily.</text>
</comment>
<dbReference type="Gene3D" id="3.90.79.10">
    <property type="entry name" value="Nucleoside Triphosphate Pyrophosphohydrolase"/>
    <property type="match status" value="1"/>
</dbReference>
<dbReference type="InterPro" id="IPR020084">
    <property type="entry name" value="NUDIX_hydrolase_CS"/>
</dbReference>
<keyword evidence="13" id="KW-1185">Reference proteome</keyword>
<evidence type="ECO:0000256" key="3">
    <source>
        <dbReference type="ARBA" id="ARBA00009595"/>
    </source>
</evidence>
<evidence type="ECO:0000256" key="8">
    <source>
        <dbReference type="ARBA" id="ARBA00023027"/>
    </source>
</evidence>